<dbReference type="Proteomes" id="UP000324209">
    <property type="component" value="Chromosome"/>
</dbReference>
<evidence type="ECO:0000256" key="4">
    <source>
        <dbReference type="ARBA" id="ARBA00022989"/>
    </source>
</evidence>
<feature type="transmembrane region" description="Helical" evidence="6">
    <location>
        <begin position="12"/>
        <end position="32"/>
    </location>
</feature>
<evidence type="ECO:0000256" key="2">
    <source>
        <dbReference type="ARBA" id="ARBA00022475"/>
    </source>
</evidence>
<name>A0A5C1QJC9_9SPIO</name>
<gene>
    <name evidence="7" type="ORF">EXM22_06145</name>
</gene>
<dbReference type="KEGG" id="ock:EXM22_06145"/>
<sequence length="367" mass="39500">MKKKMTDSPLGLTLISVFLGLLVGALILLIIGYNPIEAYKVILMGIFSSPRYISWTVIYATPIILTGLSVAFAFKTGLFNIGAEGQFIIGALTAALAGYYVPMPALLHIPFVLLCSLTAGALWGGIAGYLKARYGVNEVISTIMLNWIALYLNNYIVLNDKIKRPGSEATNKILDSAKIIFFDTWKKSSEGIEFRKAHPFWGDIFRTPANAGFLIAILAALIIWIILKKTTLGYSLKAVGFNKDAAEFGGINIKASMINSMAIAGALSGLAGAVQIMGFTREASALSAMEGFGFEGISVSLIGAVHPIGCVLSGLLYGALKYGGSKIQPAIGAPYEIINIIMGTIVLFISMPKLIRMMKLKKQKERI</sequence>
<keyword evidence="5 6" id="KW-0472">Membrane</keyword>
<organism evidence="7 8">
    <name type="scientific">Oceanispirochaeta crateris</name>
    <dbReference type="NCBI Taxonomy" id="2518645"/>
    <lineage>
        <taxon>Bacteria</taxon>
        <taxon>Pseudomonadati</taxon>
        <taxon>Spirochaetota</taxon>
        <taxon>Spirochaetia</taxon>
        <taxon>Spirochaetales</taxon>
        <taxon>Spirochaetaceae</taxon>
        <taxon>Oceanispirochaeta</taxon>
    </lineage>
</organism>
<accession>A0A5C1QJC9</accession>
<dbReference type="PANTHER" id="PTHR47089">
    <property type="entry name" value="ABC TRANSPORTER, PERMEASE PROTEIN"/>
    <property type="match status" value="1"/>
</dbReference>
<dbReference type="AlphaFoldDB" id="A0A5C1QJC9"/>
<keyword evidence="3 6" id="KW-0812">Transmembrane</keyword>
<keyword evidence="4 6" id="KW-1133">Transmembrane helix</keyword>
<evidence type="ECO:0000313" key="8">
    <source>
        <dbReference type="Proteomes" id="UP000324209"/>
    </source>
</evidence>
<reference evidence="7 8" key="1">
    <citation type="submission" date="2019-02" db="EMBL/GenBank/DDBJ databases">
        <title>Complete Genome Sequence and Methylome Analysis of free living Spirochaetas.</title>
        <authorList>
            <person name="Fomenkov A."/>
            <person name="Dubinina G."/>
            <person name="Leshcheva N."/>
            <person name="Mikheeva N."/>
            <person name="Grabovich M."/>
            <person name="Vincze T."/>
            <person name="Roberts R.J."/>
        </authorList>
    </citation>
    <scope>NUCLEOTIDE SEQUENCE [LARGE SCALE GENOMIC DNA]</scope>
    <source>
        <strain evidence="7 8">K2</strain>
    </source>
</reference>
<dbReference type="OrthoDB" id="45037at2"/>
<dbReference type="RefSeq" id="WP_149485667.1">
    <property type="nucleotide sequence ID" value="NZ_CP036150.1"/>
</dbReference>
<evidence type="ECO:0000256" key="5">
    <source>
        <dbReference type="ARBA" id="ARBA00023136"/>
    </source>
</evidence>
<comment type="subcellular location">
    <subcellularLocation>
        <location evidence="1">Cell membrane</location>
        <topology evidence="1">Multi-pass membrane protein</topology>
    </subcellularLocation>
</comment>
<dbReference type="CDD" id="cd06580">
    <property type="entry name" value="TM_PBP1_transp_TpRbsC_like"/>
    <property type="match status" value="1"/>
</dbReference>
<protein>
    <submittedName>
        <fullName evidence="7">ABC transporter permease</fullName>
    </submittedName>
</protein>
<feature type="transmembrane region" description="Helical" evidence="6">
    <location>
        <begin position="297"/>
        <end position="317"/>
    </location>
</feature>
<feature type="transmembrane region" description="Helical" evidence="6">
    <location>
        <begin position="209"/>
        <end position="227"/>
    </location>
</feature>
<evidence type="ECO:0000256" key="6">
    <source>
        <dbReference type="SAM" id="Phobius"/>
    </source>
</evidence>
<dbReference type="GO" id="GO:0022857">
    <property type="term" value="F:transmembrane transporter activity"/>
    <property type="evidence" value="ECO:0007669"/>
    <property type="project" value="InterPro"/>
</dbReference>
<evidence type="ECO:0000256" key="3">
    <source>
        <dbReference type="ARBA" id="ARBA00022692"/>
    </source>
</evidence>
<evidence type="ECO:0000313" key="7">
    <source>
        <dbReference type="EMBL" id="QEN07587.1"/>
    </source>
</evidence>
<dbReference type="GO" id="GO:0005886">
    <property type="term" value="C:plasma membrane"/>
    <property type="evidence" value="ECO:0007669"/>
    <property type="project" value="UniProtKB-SubCell"/>
</dbReference>
<keyword evidence="2" id="KW-1003">Cell membrane</keyword>
<feature type="transmembrane region" description="Helical" evidence="6">
    <location>
        <begin position="337"/>
        <end position="355"/>
    </location>
</feature>
<feature type="transmembrane region" description="Helical" evidence="6">
    <location>
        <begin position="81"/>
        <end position="101"/>
    </location>
</feature>
<dbReference type="InterPro" id="IPR001851">
    <property type="entry name" value="ABC_transp_permease"/>
</dbReference>
<dbReference type="EMBL" id="CP036150">
    <property type="protein sequence ID" value="QEN07587.1"/>
    <property type="molecule type" value="Genomic_DNA"/>
</dbReference>
<feature type="transmembrane region" description="Helical" evidence="6">
    <location>
        <begin position="107"/>
        <end position="127"/>
    </location>
</feature>
<evidence type="ECO:0000256" key="1">
    <source>
        <dbReference type="ARBA" id="ARBA00004651"/>
    </source>
</evidence>
<proteinExistence type="predicted"/>
<feature type="transmembrane region" description="Helical" evidence="6">
    <location>
        <begin position="52"/>
        <end position="74"/>
    </location>
</feature>
<keyword evidence="8" id="KW-1185">Reference proteome</keyword>
<dbReference type="Pfam" id="PF02653">
    <property type="entry name" value="BPD_transp_2"/>
    <property type="match status" value="1"/>
</dbReference>
<feature type="transmembrane region" description="Helical" evidence="6">
    <location>
        <begin position="139"/>
        <end position="158"/>
    </location>
</feature>
<dbReference type="PANTHER" id="PTHR47089:SF1">
    <property type="entry name" value="GUANOSINE ABC TRANSPORTER PERMEASE PROTEIN NUPP"/>
    <property type="match status" value="1"/>
</dbReference>